<name>M1DN07_SOLTU</name>
<keyword evidence="3" id="KW-1185">Reference proteome</keyword>
<dbReference type="PaxDb" id="4113-PGSC0003DMT400091610"/>
<dbReference type="InParanoid" id="M1DN07"/>
<reference evidence="3" key="1">
    <citation type="journal article" date="2011" name="Nature">
        <title>Genome sequence and analysis of the tuber crop potato.</title>
        <authorList>
            <consortium name="The Potato Genome Sequencing Consortium"/>
        </authorList>
    </citation>
    <scope>NUCLEOTIDE SEQUENCE [LARGE SCALE GENOMIC DNA]</scope>
    <source>
        <strain evidence="3">cv. DM1-3 516 R44</strain>
    </source>
</reference>
<reference evidence="2" key="2">
    <citation type="submission" date="2015-06" db="UniProtKB">
        <authorList>
            <consortium name="EnsemblPlants"/>
        </authorList>
    </citation>
    <scope>IDENTIFICATION</scope>
    <source>
        <strain evidence="2">DM1-3 516 R44</strain>
    </source>
</reference>
<dbReference type="HOGENOM" id="CLU_029307_12_2_1"/>
<evidence type="ECO:0000313" key="2">
    <source>
        <dbReference type="EnsemblPlants" id="PGSC0003DMT400091610"/>
    </source>
</evidence>
<feature type="region of interest" description="Disordered" evidence="1">
    <location>
        <begin position="457"/>
        <end position="488"/>
    </location>
</feature>
<sequence>MRYPYEPRLAMAKKWGLSSEEVKVWKVLEKVQVGELKVQSATRRRVIKFVFGVGFLCRLAIQSIYLTSKLNLEVGVESRHVEPFGKLGRTRRTTRRFAEVPLIAFIFMLNCELSSITFGEKPKFAECTRRLTKGLPSSPFSSPLISKMHYNFRRASLCSPNAVTESLKGPSHRRHAISPRIFLANPFGELDLARQSELATRRTNRPNVAGRDISPRKKAKGININEDVVASKAKATKLPTTGGKGKGKGKAPASPEANSDSDGIYATHLTTSESKGENQEHQAATSEPGEDESLATQRAELRSKKLNDPSRIRTPQATTTTPLAPAQAVVLEPSLFTRPRGPYIPNWVREFYTAYGALVPQRKKLASKFKPVDYVVVREKKEMVSRAKQRQTSLSFPVLITELYRRTRVPRDEKKDVEVIPTYSTDIWRIEGEYLKDEAEKKNAALVDTSPIVDPQTLPAKAALPTPAPKPSGTSSVVPSDTPSSSAS</sequence>
<organism evidence="2 3">
    <name type="scientific">Solanum tuberosum</name>
    <name type="common">Potato</name>
    <dbReference type="NCBI Taxonomy" id="4113"/>
    <lineage>
        <taxon>Eukaryota</taxon>
        <taxon>Viridiplantae</taxon>
        <taxon>Streptophyta</taxon>
        <taxon>Embryophyta</taxon>
        <taxon>Tracheophyta</taxon>
        <taxon>Spermatophyta</taxon>
        <taxon>Magnoliopsida</taxon>
        <taxon>eudicotyledons</taxon>
        <taxon>Gunneridae</taxon>
        <taxon>Pentapetalae</taxon>
        <taxon>asterids</taxon>
        <taxon>lamiids</taxon>
        <taxon>Solanales</taxon>
        <taxon>Solanaceae</taxon>
        <taxon>Solanoideae</taxon>
        <taxon>Solaneae</taxon>
        <taxon>Solanum</taxon>
    </lineage>
</organism>
<evidence type="ECO:0000313" key="3">
    <source>
        <dbReference type="Proteomes" id="UP000011115"/>
    </source>
</evidence>
<dbReference type="PANTHER" id="PTHR33180">
    <property type="entry name" value="PHOTOSYSTEM II CP43 REACTION CENTER PROTEIN"/>
    <property type="match status" value="1"/>
</dbReference>
<proteinExistence type="predicted"/>
<dbReference type="AlphaFoldDB" id="M1DN07"/>
<protein>
    <submittedName>
        <fullName evidence="2">Uncharacterized protein</fullName>
    </submittedName>
</protein>
<dbReference type="EnsemblPlants" id="PGSC0003DMT400091610">
    <property type="protein sequence ID" value="PGSC0003DMT400091610"/>
    <property type="gene ID" value="PGSC0003DMG400041181"/>
</dbReference>
<dbReference type="Proteomes" id="UP000011115">
    <property type="component" value="Unassembled WGS sequence"/>
</dbReference>
<feature type="region of interest" description="Disordered" evidence="1">
    <location>
        <begin position="197"/>
        <end position="220"/>
    </location>
</feature>
<dbReference type="PANTHER" id="PTHR33180:SF31">
    <property type="entry name" value="POLYPROTEIN PROTEIN"/>
    <property type="match status" value="1"/>
</dbReference>
<dbReference type="Gramene" id="PGSC0003DMT400091610">
    <property type="protein sequence ID" value="PGSC0003DMT400091610"/>
    <property type="gene ID" value="PGSC0003DMG400041181"/>
</dbReference>
<feature type="region of interest" description="Disordered" evidence="1">
    <location>
        <begin position="235"/>
        <end position="296"/>
    </location>
</feature>
<accession>M1DN07</accession>
<evidence type="ECO:0000256" key="1">
    <source>
        <dbReference type="SAM" id="MobiDB-lite"/>
    </source>
</evidence>